<keyword evidence="4" id="KW-1185">Reference proteome</keyword>
<keyword evidence="2" id="KW-0812">Transmembrane</keyword>
<feature type="region of interest" description="Disordered" evidence="1">
    <location>
        <begin position="1"/>
        <end position="26"/>
    </location>
</feature>
<protein>
    <submittedName>
        <fullName evidence="3">Uncharacterized protein</fullName>
    </submittedName>
</protein>
<evidence type="ECO:0000313" key="3">
    <source>
        <dbReference type="EMBL" id="KAK8054175.1"/>
    </source>
</evidence>
<evidence type="ECO:0000256" key="2">
    <source>
        <dbReference type="SAM" id="Phobius"/>
    </source>
</evidence>
<name>A0ABR1U5L0_9PEZI</name>
<accession>A0ABR1U5L0</accession>
<evidence type="ECO:0000256" key="1">
    <source>
        <dbReference type="SAM" id="MobiDB-lite"/>
    </source>
</evidence>
<proteinExistence type="predicted"/>
<sequence>MLVLQSRQEEGAEPTSGSGCGCKVQGVDTPQVQETPIGSSWPIRKPAATRGAEAFGYNLTFRQNLYLILIFFLVWHLIGKLVEKVHVFPTHIRGKIGFAPSF</sequence>
<dbReference type="Proteomes" id="UP001446871">
    <property type="component" value="Unassembled WGS sequence"/>
</dbReference>
<keyword evidence="2" id="KW-0472">Membrane</keyword>
<evidence type="ECO:0000313" key="4">
    <source>
        <dbReference type="Proteomes" id="UP001446871"/>
    </source>
</evidence>
<reference evidence="3 4" key="1">
    <citation type="submission" date="2023-01" db="EMBL/GenBank/DDBJ databases">
        <title>Analysis of 21 Apiospora genomes using comparative genomics revels a genus with tremendous synthesis potential of carbohydrate active enzymes and secondary metabolites.</title>
        <authorList>
            <person name="Sorensen T."/>
        </authorList>
    </citation>
    <scope>NUCLEOTIDE SEQUENCE [LARGE SCALE GENOMIC DNA]</scope>
    <source>
        <strain evidence="3 4">CBS 83171</strain>
    </source>
</reference>
<comment type="caution">
    <text evidence="3">The sequence shown here is derived from an EMBL/GenBank/DDBJ whole genome shotgun (WGS) entry which is preliminary data.</text>
</comment>
<organism evidence="3 4">
    <name type="scientific">Apiospora saccharicola</name>
    <dbReference type="NCBI Taxonomy" id="335842"/>
    <lineage>
        <taxon>Eukaryota</taxon>
        <taxon>Fungi</taxon>
        <taxon>Dikarya</taxon>
        <taxon>Ascomycota</taxon>
        <taxon>Pezizomycotina</taxon>
        <taxon>Sordariomycetes</taxon>
        <taxon>Xylariomycetidae</taxon>
        <taxon>Amphisphaeriales</taxon>
        <taxon>Apiosporaceae</taxon>
        <taxon>Apiospora</taxon>
    </lineage>
</organism>
<keyword evidence="2" id="KW-1133">Transmembrane helix</keyword>
<gene>
    <name evidence="3" type="ORF">PG996_013476</name>
</gene>
<dbReference type="EMBL" id="JAQQWM010000008">
    <property type="protein sequence ID" value="KAK8054175.1"/>
    <property type="molecule type" value="Genomic_DNA"/>
</dbReference>
<feature type="transmembrane region" description="Helical" evidence="2">
    <location>
        <begin position="65"/>
        <end position="82"/>
    </location>
</feature>